<dbReference type="Proteomes" id="UP001283361">
    <property type="component" value="Unassembled WGS sequence"/>
</dbReference>
<organism evidence="3 4">
    <name type="scientific">Elysia crispata</name>
    <name type="common">lettuce slug</name>
    <dbReference type="NCBI Taxonomy" id="231223"/>
    <lineage>
        <taxon>Eukaryota</taxon>
        <taxon>Metazoa</taxon>
        <taxon>Spiralia</taxon>
        <taxon>Lophotrochozoa</taxon>
        <taxon>Mollusca</taxon>
        <taxon>Gastropoda</taxon>
        <taxon>Heterobranchia</taxon>
        <taxon>Euthyneura</taxon>
        <taxon>Panpulmonata</taxon>
        <taxon>Sacoglossa</taxon>
        <taxon>Placobranchoidea</taxon>
        <taxon>Plakobranchidae</taxon>
        <taxon>Elysia</taxon>
    </lineage>
</organism>
<reference evidence="3" key="1">
    <citation type="journal article" date="2023" name="G3 (Bethesda)">
        <title>A reference genome for the long-term kleptoplast-retaining sea slug Elysia crispata morphotype clarki.</title>
        <authorList>
            <person name="Eastman K.E."/>
            <person name="Pendleton A.L."/>
            <person name="Shaikh M.A."/>
            <person name="Suttiyut T."/>
            <person name="Ogas R."/>
            <person name="Tomko P."/>
            <person name="Gavelis G."/>
            <person name="Widhalm J.R."/>
            <person name="Wisecaver J.H."/>
        </authorList>
    </citation>
    <scope>NUCLEOTIDE SEQUENCE</scope>
    <source>
        <strain evidence="3">ECLA1</strain>
    </source>
</reference>
<gene>
    <name evidence="3" type="ORF">RRG08_000517</name>
</gene>
<feature type="signal peptide" evidence="2">
    <location>
        <begin position="1"/>
        <end position="19"/>
    </location>
</feature>
<comment type="caution">
    <text evidence="3">The sequence shown here is derived from an EMBL/GenBank/DDBJ whole genome shotgun (WGS) entry which is preliminary data.</text>
</comment>
<evidence type="ECO:0000256" key="1">
    <source>
        <dbReference type="SAM" id="MobiDB-lite"/>
    </source>
</evidence>
<keyword evidence="2" id="KW-0732">Signal</keyword>
<proteinExistence type="predicted"/>
<dbReference type="EMBL" id="JAWDGP010006468">
    <property type="protein sequence ID" value="KAK3740530.1"/>
    <property type="molecule type" value="Genomic_DNA"/>
</dbReference>
<dbReference type="AlphaFoldDB" id="A0AAE1CWA5"/>
<evidence type="ECO:0000256" key="2">
    <source>
        <dbReference type="SAM" id="SignalP"/>
    </source>
</evidence>
<protein>
    <recommendedName>
        <fullName evidence="5">Secreted protein</fullName>
    </recommendedName>
</protein>
<keyword evidence="4" id="KW-1185">Reference proteome</keyword>
<feature type="chain" id="PRO_5042149652" description="Secreted protein" evidence="2">
    <location>
        <begin position="20"/>
        <end position="194"/>
    </location>
</feature>
<feature type="region of interest" description="Disordered" evidence="1">
    <location>
        <begin position="29"/>
        <end position="56"/>
    </location>
</feature>
<name>A0AAE1CWA5_9GAST</name>
<evidence type="ECO:0000313" key="3">
    <source>
        <dbReference type="EMBL" id="KAK3740530.1"/>
    </source>
</evidence>
<evidence type="ECO:0000313" key="4">
    <source>
        <dbReference type="Proteomes" id="UP001283361"/>
    </source>
</evidence>
<accession>A0AAE1CWA5</accession>
<evidence type="ECO:0008006" key="5">
    <source>
        <dbReference type="Google" id="ProtNLM"/>
    </source>
</evidence>
<sequence>MVLLAWCMPRSGLCRSAAAWCLVSSEVRLSGPQPAPNDDERSPGLENTSVASTGRARGRDDAISILKQNIDNAAAAPVPHASSHDSQNIFLCTGQEVENGSWLSRRNQSFARVMMAVSCWLSRRNQNLGTGMVAVSCWLSRRNQNLGTGMVAVSCWLGRWNQNLGTGMVAVSCWLSRRNQNLGTGMVANSCWLG</sequence>